<reference evidence="4 5" key="1">
    <citation type="submission" date="2018-05" db="EMBL/GenBank/DDBJ databases">
        <title>Klebsiella quasipneumonaiae provides a window into carbapenemase gene transfer, plasmid rearrangements and nosocomial acquisition from the hospital environment.</title>
        <authorList>
            <person name="Mathers A.J."/>
            <person name="Vegesana K."/>
            <person name="Stoesser N."/>
            <person name="Crook D."/>
            <person name="Vaughan A."/>
            <person name="Barry K."/>
            <person name="Parikh H."/>
            <person name="Sebra R."/>
            <person name="Kotay S."/>
            <person name="Walker A.S."/>
            <person name="Sheppard A.E."/>
        </authorList>
    </citation>
    <scope>NUCLEOTIDE SEQUENCE [LARGE SCALE GENOMIC DNA]</scope>
    <source>
        <strain evidence="2 5">CAV1947</strain>
        <strain evidence="3 4">CAV2018</strain>
    </source>
</reference>
<dbReference type="RefSeq" id="WP_060589505.1">
    <property type="nucleotide sequence ID" value="NZ_CP029432.1"/>
</dbReference>
<proteinExistence type="predicted"/>
<feature type="region of interest" description="Disordered" evidence="1">
    <location>
        <begin position="1"/>
        <end position="22"/>
    </location>
</feature>
<gene>
    <name evidence="3" type="ORF">DKC00_07130</name>
    <name evidence="2" type="ORF">DKC11_26050</name>
</gene>
<evidence type="ECO:0000256" key="1">
    <source>
        <dbReference type="SAM" id="MobiDB-lite"/>
    </source>
</evidence>
<name>A0AAI8IT49_9ENTR</name>
<evidence type="ECO:0000313" key="2">
    <source>
        <dbReference type="EMBL" id="AWL59055.1"/>
    </source>
</evidence>
<dbReference type="Proteomes" id="UP000245649">
    <property type="component" value="Chromosome"/>
</dbReference>
<organism evidence="3 4">
    <name type="scientific">Klebsiella quasipneumoniae</name>
    <dbReference type="NCBI Taxonomy" id="1463165"/>
    <lineage>
        <taxon>Bacteria</taxon>
        <taxon>Pseudomonadati</taxon>
        <taxon>Pseudomonadota</taxon>
        <taxon>Gammaproteobacteria</taxon>
        <taxon>Enterobacterales</taxon>
        <taxon>Enterobacteriaceae</taxon>
        <taxon>Klebsiella/Raoultella group</taxon>
        <taxon>Klebsiella</taxon>
        <taxon>Klebsiella pneumoniae complex</taxon>
    </lineage>
</organism>
<dbReference type="Proteomes" id="UP000245760">
    <property type="component" value="Chromosome"/>
</dbReference>
<evidence type="ECO:0000313" key="4">
    <source>
        <dbReference type="Proteomes" id="UP000245649"/>
    </source>
</evidence>
<protein>
    <submittedName>
        <fullName evidence="3">Uncharacterized protein</fullName>
    </submittedName>
</protein>
<accession>A0AAI8IT49</accession>
<evidence type="ECO:0000313" key="3">
    <source>
        <dbReference type="EMBL" id="AWL61555.1"/>
    </source>
</evidence>
<dbReference type="EMBL" id="CP029432">
    <property type="protein sequence ID" value="AWL61555.1"/>
    <property type="molecule type" value="Genomic_DNA"/>
</dbReference>
<dbReference type="EMBL" id="CP029443">
    <property type="protein sequence ID" value="AWL59055.1"/>
    <property type="molecule type" value="Genomic_DNA"/>
</dbReference>
<dbReference type="AlphaFoldDB" id="A0AAI8IT49"/>
<keyword evidence="5" id="KW-1185">Reference proteome</keyword>
<evidence type="ECO:0000313" key="5">
    <source>
        <dbReference type="Proteomes" id="UP000245760"/>
    </source>
</evidence>
<sequence>MKQNAVNKSQTRDRTTTVNPQNQALTIVDADKRRKDQEFIKALNEFTARAGLLSDDPFFGGI</sequence>